<evidence type="ECO:0000313" key="8">
    <source>
        <dbReference type="Proteomes" id="UP000298416"/>
    </source>
</evidence>
<accession>A0A8X8YSJ3</accession>
<dbReference type="GO" id="GO:0005576">
    <property type="term" value="C:extracellular region"/>
    <property type="evidence" value="ECO:0007669"/>
    <property type="project" value="UniProtKB-SubCell"/>
</dbReference>
<name>A0A8X8YSJ3_SALSN</name>
<dbReference type="Pfam" id="PF05938">
    <property type="entry name" value="Self-incomp_S1"/>
    <property type="match status" value="1"/>
</dbReference>
<comment type="similarity">
    <text evidence="2 6">Belongs to the plant self-incompatibility (S1) protein family.</text>
</comment>
<keyword evidence="8" id="KW-1185">Reference proteome</keyword>
<proteinExistence type="inferred from homology"/>
<keyword evidence="5 6" id="KW-0732">Signal</keyword>
<reference evidence="7" key="1">
    <citation type="submission" date="2018-01" db="EMBL/GenBank/DDBJ databases">
        <authorList>
            <person name="Mao J.F."/>
        </authorList>
    </citation>
    <scope>NUCLEOTIDE SEQUENCE</scope>
    <source>
        <strain evidence="7">Huo1</strain>
        <tissue evidence="7">Leaf</tissue>
    </source>
</reference>
<evidence type="ECO:0000256" key="5">
    <source>
        <dbReference type="ARBA" id="ARBA00022729"/>
    </source>
</evidence>
<dbReference type="EMBL" id="PNBA02000001">
    <property type="protein sequence ID" value="KAG6435380.1"/>
    <property type="molecule type" value="Genomic_DNA"/>
</dbReference>
<protein>
    <recommendedName>
        <fullName evidence="6">S-protein homolog</fullName>
    </recommendedName>
</protein>
<evidence type="ECO:0000256" key="6">
    <source>
        <dbReference type="RuleBase" id="RU367044"/>
    </source>
</evidence>
<evidence type="ECO:0000256" key="2">
    <source>
        <dbReference type="ARBA" id="ARBA00005581"/>
    </source>
</evidence>
<dbReference type="AlphaFoldDB" id="A0A8X8YSJ3"/>
<evidence type="ECO:0000256" key="1">
    <source>
        <dbReference type="ARBA" id="ARBA00004613"/>
    </source>
</evidence>
<evidence type="ECO:0000256" key="3">
    <source>
        <dbReference type="ARBA" id="ARBA00022471"/>
    </source>
</evidence>
<comment type="subcellular location">
    <subcellularLocation>
        <location evidence="1 6">Secreted</location>
    </subcellularLocation>
</comment>
<keyword evidence="4 6" id="KW-0964">Secreted</keyword>
<dbReference type="Proteomes" id="UP000298416">
    <property type="component" value="Unassembled WGS sequence"/>
</dbReference>
<evidence type="ECO:0000313" key="7">
    <source>
        <dbReference type="EMBL" id="KAG6435380.1"/>
    </source>
</evidence>
<feature type="signal peptide" evidence="6">
    <location>
        <begin position="1"/>
        <end position="20"/>
    </location>
</feature>
<comment type="caution">
    <text evidence="7">The sequence shown here is derived from an EMBL/GenBank/DDBJ whole genome shotgun (WGS) entry which is preliminary data.</text>
</comment>
<organism evidence="7">
    <name type="scientific">Salvia splendens</name>
    <name type="common">Scarlet sage</name>
    <dbReference type="NCBI Taxonomy" id="180675"/>
    <lineage>
        <taxon>Eukaryota</taxon>
        <taxon>Viridiplantae</taxon>
        <taxon>Streptophyta</taxon>
        <taxon>Embryophyta</taxon>
        <taxon>Tracheophyta</taxon>
        <taxon>Spermatophyta</taxon>
        <taxon>Magnoliopsida</taxon>
        <taxon>eudicotyledons</taxon>
        <taxon>Gunneridae</taxon>
        <taxon>Pentapetalae</taxon>
        <taxon>asterids</taxon>
        <taxon>lamiids</taxon>
        <taxon>Lamiales</taxon>
        <taxon>Lamiaceae</taxon>
        <taxon>Nepetoideae</taxon>
        <taxon>Mentheae</taxon>
        <taxon>Salviinae</taxon>
        <taxon>Salvia</taxon>
        <taxon>Salvia subgen. Calosphace</taxon>
        <taxon>core Calosphace</taxon>
    </lineage>
</organism>
<dbReference type="PANTHER" id="PTHR31232:SF61">
    <property type="entry name" value="S-PROTEIN HOMOLOG"/>
    <property type="match status" value="1"/>
</dbReference>
<feature type="chain" id="PRO_5036519111" description="S-protein homolog" evidence="6">
    <location>
        <begin position="21"/>
        <end position="136"/>
    </location>
</feature>
<dbReference type="GO" id="GO:0060320">
    <property type="term" value="P:rejection of self pollen"/>
    <property type="evidence" value="ECO:0007669"/>
    <property type="project" value="UniProtKB-KW"/>
</dbReference>
<gene>
    <name evidence="7" type="ORF">SASPL_100252</name>
</gene>
<dbReference type="PANTHER" id="PTHR31232">
    <property type="match status" value="1"/>
</dbReference>
<keyword evidence="3 6" id="KW-0713">Self-incompatibility</keyword>
<evidence type="ECO:0000256" key="4">
    <source>
        <dbReference type="ARBA" id="ARBA00022525"/>
    </source>
</evidence>
<reference evidence="7" key="2">
    <citation type="submission" date="2020-08" db="EMBL/GenBank/DDBJ databases">
        <title>Plant Genome Project.</title>
        <authorList>
            <person name="Zhang R.-G."/>
        </authorList>
    </citation>
    <scope>NUCLEOTIDE SEQUENCE</scope>
    <source>
        <strain evidence="7">Huo1</strain>
        <tissue evidence="7">Leaf</tissue>
    </source>
</reference>
<dbReference type="InterPro" id="IPR010264">
    <property type="entry name" value="Self-incomp_S1"/>
</dbReference>
<sequence>MIFKILFLITLSHLLLQTSARNCFLTNEYTVHVVTFLPEDSPPLEFHCASGNDDLGNHKLTSYATEFTWSFCENIAHNTLFFCTLRWGTKKRSVDVFKSSQSDKCSTGTCVWAAEEDGIYFSNNPPAYNKEFDWET</sequence>